<organism evidence="7 8">
    <name type="scientific">Periconia macrospinosa</name>
    <dbReference type="NCBI Taxonomy" id="97972"/>
    <lineage>
        <taxon>Eukaryota</taxon>
        <taxon>Fungi</taxon>
        <taxon>Dikarya</taxon>
        <taxon>Ascomycota</taxon>
        <taxon>Pezizomycotina</taxon>
        <taxon>Dothideomycetes</taxon>
        <taxon>Pleosporomycetidae</taxon>
        <taxon>Pleosporales</taxon>
        <taxon>Massarineae</taxon>
        <taxon>Periconiaceae</taxon>
        <taxon>Periconia</taxon>
    </lineage>
</organism>
<dbReference type="GO" id="GO:0071051">
    <property type="term" value="P:poly(A)-dependent snoRNA 3'-end processing"/>
    <property type="evidence" value="ECO:0007669"/>
    <property type="project" value="TreeGrafter"/>
</dbReference>
<dbReference type="GO" id="GO:0034475">
    <property type="term" value="P:U4 snRNA 3'-end processing"/>
    <property type="evidence" value="ECO:0007669"/>
    <property type="project" value="TreeGrafter"/>
</dbReference>
<dbReference type="GO" id="GO:0000177">
    <property type="term" value="C:cytoplasmic exosome (RNase complex)"/>
    <property type="evidence" value="ECO:0007669"/>
    <property type="project" value="TreeGrafter"/>
</dbReference>
<dbReference type="SUPFAM" id="SSF54211">
    <property type="entry name" value="Ribosomal protein S5 domain 2-like"/>
    <property type="match status" value="1"/>
</dbReference>
<comment type="subcellular location">
    <subcellularLocation>
        <location evidence="1">Nucleus</location>
    </subcellularLocation>
</comment>
<comment type="similarity">
    <text evidence="2">Belongs to the RNase PH family.</text>
</comment>
<dbReference type="PANTHER" id="PTHR11953">
    <property type="entry name" value="EXOSOME COMPLEX COMPONENT"/>
    <property type="match status" value="1"/>
</dbReference>
<keyword evidence="5" id="KW-0539">Nucleus</keyword>
<feature type="domain" description="Exoribonuclease phosphorolytic" evidence="6">
    <location>
        <begin position="8"/>
        <end position="130"/>
    </location>
</feature>
<reference evidence="7 8" key="1">
    <citation type="journal article" date="2018" name="Sci. Rep.">
        <title>Comparative genomics provides insights into the lifestyle and reveals functional heterogeneity of dark septate endophytic fungi.</title>
        <authorList>
            <person name="Knapp D.G."/>
            <person name="Nemeth J.B."/>
            <person name="Barry K."/>
            <person name="Hainaut M."/>
            <person name="Henrissat B."/>
            <person name="Johnson J."/>
            <person name="Kuo A."/>
            <person name="Lim J.H.P."/>
            <person name="Lipzen A."/>
            <person name="Nolan M."/>
            <person name="Ohm R.A."/>
            <person name="Tamas L."/>
            <person name="Grigoriev I.V."/>
            <person name="Spatafora J.W."/>
            <person name="Nagy L.G."/>
            <person name="Kovacs G.M."/>
        </authorList>
    </citation>
    <scope>NUCLEOTIDE SEQUENCE [LARGE SCALE GENOMIC DNA]</scope>
    <source>
        <strain evidence="7 8">DSE2036</strain>
    </source>
</reference>
<dbReference type="Gene3D" id="3.30.230.70">
    <property type="entry name" value="GHMP Kinase, N-terminal domain"/>
    <property type="match status" value="1"/>
</dbReference>
<evidence type="ECO:0000259" key="6">
    <source>
        <dbReference type="Pfam" id="PF01138"/>
    </source>
</evidence>
<name>A0A2V1DHE1_9PLEO</name>
<proteinExistence type="inferred from homology"/>
<dbReference type="STRING" id="97972.A0A2V1DHE1"/>
<keyword evidence="8" id="KW-1185">Reference proteome</keyword>
<sequence>MAPEAILSHLHRADGSATYTHNGYCIIGAVNGPIEVQRRDELPEEATVEVNVRPAVGVGSPKERHLETLLHNTLRSIILTSSIPRTLVQITLQVRSLPEEEADCGIDSSLAILPHLLHTSLLALLSASIPLSTVLTAALVAIPSVSSSPLISPTANQLLRAKPIRSAHVFAFSGEGKLLLNESDGVFSLQEWDEAAEAAEEVCCKEEGGVGLGEGMEVDGKEGDNLDAWLREVVMDKVKWETRWRGAK</sequence>
<dbReference type="InterPro" id="IPR050080">
    <property type="entry name" value="RNase_PH"/>
</dbReference>
<keyword evidence="3" id="KW-0698">rRNA processing</keyword>
<dbReference type="GO" id="GO:0006364">
    <property type="term" value="P:rRNA processing"/>
    <property type="evidence" value="ECO:0007669"/>
    <property type="project" value="UniProtKB-KW"/>
</dbReference>
<dbReference type="AlphaFoldDB" id="A0A2V1DHE1"/>
<dbReference type="InterPro" id="IPR036345">
    <property type="entry name" value="ExoRNase_PH_dom2_sf"/>
</dbReference>
<gene>
    <name evidence="7" type="ORF">DM02DRAFT_616490</name>
</gene>
<dbReference type="GO" id="GO:0003723">
    <property type="term" value="F:RNA binding"/>
    <property type="evidence" value="ECO:0007669"/>
    <property type="project" value="TreeGrafter"/>
</dbReference>
<dbReference type="InterPro" id="IPR020568">
    <property type="entry name" value="Ribosomal_Su5_D2-typ_SF"/>
</dbReference>
<evidence type="ECO:0000256" key="1">
    <source>
        <dbReference type="ARBA" id="ARBA00004123"/>
    </source>
</evidence>
<dbReference type="InterPro" id="IPR001247">
    <property type="entry name" value="ExoRNase_PH_dom1"/>
</dbReference>
<dbReference type="Proteomes" id="UP000244855">
    <property type="component" value="Unassembled WGS sequence"/>
</dbReference>
<accession>A0A2V1DHE1</accession>
<evidence type="ECO:0000313" key="7">
    <source>
        <dbReference type="EMBL" id="PVH97540.1"/>
    </source>
</evidence>
<protein>
    <recommendedName>
        <fullName evidence="6">Exoribonuclease phosphorolytic domain-containing protein</fullName>
    </recommendedName>
</protein>
<evidence type="ECO:0000256" key="3">
    <source>
        <dbReference type="ARBA" id="ARBA00022552"/>
    </source>
</evidence>
<dbReference type="OrthoDB" id="27298at2759"/>
<dbReference type="GO" id="GO:0016075">
    <property type="term" value="P:rRNA catabolic process"/>
    <property type="evidence" value="ECO:0007669"/>
    <property type="project" value="TreeGrafter"/>
</dbReference>
<evidence type="ECO:0000256" key="5">
    <source>
        <dbReference type="ARBA" id="ARBA00023242"/>
    </source>
</evidence>
<evidence type="ECO:0000256" key="2">
    <source>
        <dbReference type="ARBA" id="ARBA00006678"/>
    </source>
</evidence>
<dbReference type="InterPro" id="IPR027408">
    <property type="entry name" value="PNPase/RNase_PH_dom_sf"/>
</dbReference>
<dbReference type="PANTHER" id="PTHR11953:SF1">
    <property type="entry name" value="EXOSOME COMPLEX COMPONENT RRP46"/>
    <property type="match status" value="1"/>
</dbReference>
<evidence type="ECO:0000256" key="4">
    <source>
        <dbReference type="ARBA" id="ARBA00022835"/>
    </source>
</evidence>
<dbReference type="EMBL" id="KZ805434">
    <property type="protein sequence ID" value="PVH97540.1"/>
    <property type="molecule type" value="Genomic_DNA"/>
</dbReference>
<dbReference type="SUPFAM" id="SSF55666">
    <property type="entry name" value="Ribonuclease PH domain 2-like"/>
    <property type="match status" value="1"/>
</dbReference>
<evidence type="ECO:0000313" key="8">
    <source>
        <dbReference type="Proteomes" id="UP000244855"/>
    </source>
</evidence>
<dbReference type="Pfam" id="PF01138">
    <property type="entry name" value="RNase_PH"/>
    <property type="match status" value="1"/>
</dbReference>
<keyword evidence="4" id="KW-0271">Exosome</keyword>
<dbReference type="GO" id="GO:0000176">
    <property type="term" value="C:nuclear exosome (RNase complex)"/>
    <property type="evidence" value="ECO:0007669"/>
    <property type="project" value="TreeGrafter"/>
</dbReference>
<dbReference type="GO" id="GO:0071028">
    <property type="term" value="P:nuclear mRNA surveillance"/>
    <property type="evidence" value="ECO:0007669"/>
    <property type="project" value="TreeGrafter"/>
</dbReference>
<dbReference type="GO" id="GO:0005730">
    <property type="term" value="C:nucleolus"/>
    <property type="evidence" value="ECO:0007669"/>
    <property type="project" value="TreeGrafter"/>
</dbReference>